<name>A0A3S4G0K9_SALER</name>
<feature type="transmembrane region" description="Helical" evidence="1">
    <location>
        <begin position="39"/>
        <end position="58"/>
    </location>
</feature>
<sequence length="125" mass="14185">MPDGGVLSGLQNQKRHKKTRRSGVLATCRQLRANEVDVLQLWFVSVTLYSLSFNFYFFTVNNEGQNFAVEFSFSLHVHHLVVVQFDSNRGFRTAVDDCRELVSGAQAAARTLTLLFTYFCVDSNI</sequence>
<organism evidence="2 3">
    <name type="scientific">Salmonella enterica subsp. arizonae</name>
    <dbReference type="NCBI Taxonomy" id="59203"/>
    <lineage>
        <taxon>Bacteria</taxon>
        <taxon>Pseudomonadati</taxon>
        <taxon>Pseudomonadota</taxon>
        <taxon>Gammaproteobacteria</taxon>
        <taxon>Enterobacterales</taxon>
        <taxon>Enterobacteriaceae</taxon>
        <taxon>Salmonella</taxon>
    </lineage>
</organism>
<reference evidence="2 3" key="1">
    <citation type="submission" date="2018-12" db="EMBL/GenBank/DDBJ databases">
        <authorList>
            <consortium name="Pathogen Informatics"/>
        </authorList>
    </citation>
    <scope>NUCLEOTIDE SEQUENCE [LARGE SCALE GENOMIC DNA]</scope>
    <source>
        <strain evidence="2 3">NCTC10047</strain>
    </source>
</reference>
<dbReference type="Proteomes" id="UP000275676">
    <property type="component" value="Chromosome"/>
</dbReference>
<gene>
    <name evidence="2" type="ORF">NCTC10047_02031</name>
</gene>
<keyword evidence="1" id="KW-0472">Membrane</keyword>
<dbReference type="AlphaFoldDB" id="A0A3S4G0K9"/>
<evidence type="ECO:0000313" key="2">
    <source>
        <dbReference type="EMBL" id="VEA76167.1"/>
    </source>
</evidence>
<dbReference type="EMBL" id="LR134156">
    <property type="protein sequence ID" value="VEA76167.1"/>
    <property type="molecule type" value="Genomic_DNA"/>
</dbReference>
<proteinExistence type="predicted"/>
<keyword evidence="1" id="KW-1133">Transmembrane helix</keyword>
<evidence type="ECO:0000313" key="3">
    <source>
        <dbReference type="Proteomes" id="UP000275676"/>
    </source>
</evidence>
<evidence type="ECO:0000256" key="1">
    <source>
        <dbReference type="SAM" id="Phobius"/>
    </source>
</evidence>
<keyword evidence="1" id="KW-0812">Transmembrane</keyword>
<accession>A0A3S4G0K9</accession>
<protein>
    <submittedName>
        <fullName evidence="2">Uncharacterized protein</fullName>
    </submittedName>
</protein>